<comment type="caution">
    <text evidence="1">The sequence shown here is derived from an EMBL/GenBank/DDBJ whole genome shotgun (WGS) entry which is preliminary data.</text>
</comment>
<dbReference type="EMBL" id="SSDS01000022">
    <property type="protein sequence ID" value="TXG78278.1"/>
    <property type="molecule type" value="Genomic_DNA"/>
</dbReference>
<name>A0A5C7JAM2_9BACT</name>
<dbReference type="Proteomes" id="UP000321026">
    <property type="component" value="Unassembled WGS sequence"/>
</dbReference>
<sequence length="112" mass="13262">MDKLIAIIIDMLDWKHTYKNRIAAMNLIIHWLNSRYALLPSMRDELDEIEELEDISVVESSSKYIIFKFEDELFRVQFIESSYGGYDSCIEDLSQVQKVKPVTRTYTEYVNV</sequence>
<dbReference type="AlphaFoldDB" id="A0A5C7JAM2"/>
<accession>A0A5C7JAM2</accession>
<protein>
    <submittedName>
        <fullName evidence="1">Uncharacterized protein</fullName>
    </submittedName>
</protein>
<gene>
    <name evidence="1" type="ORF">E6Q11_01390</name>
</gene>
<evidence type="ECO:0000313" key="2">
    <source>
        <dbReference type="Proteomes" id="UP000321026"/>
    </source>
</evidence>
<proteinExistence type="predicted"/>
<reference evidence="1 2" key="1">
    <citation type="submission" date="2018-09" db="EMBL/GenBank/DDBJ databases">
        <title>Metagenome Assembled Genomes from an Advanced Water Purification Facility.</title>
        <authorList>
            <person name="Stamps B.W."/>
            <person name="Spear J.R."/>
        </authorList>
    </citation>
    <scope>NUCLEOTIDE SEQUENCE [LARGE SCALE GENOMIC DNA]</scope>
    <source>
        <strain evidence="1">Bin_63_2</strain>
    </source>
</reference>
<organism evidence="1 2">
    <name type="scientific">Candidatus Dojkabacteria bacterium</name>
    <dbReference type="NCBI Taxonomy" id="2099670"/>
    <lineage>
        <taxon>Bacteria</taxon>
        <taxon>Candidatus Dojkabacteria</taxon>
    </lineage>
</organism>
<evidence type="ECO:0000313" key="1">
    <source>
        <dbReference type="EMBL" id="TXG78278.1"/>
    </source>
</evidence>